<keyword evidence="6" id="KW-0547">Nucleotide-binding</keyword>
<dbReference type="CDD" id="cd05214">
    <property type="entry name" value="GAPDH_I_N"/>
    <property type="match status" value="1"/>
</dbReference>
<dbReference type="RefSeq" id="WP_282705574.1">
    <property type="nucleotide sequence ID" value="NZ_BLAX01000001.1"/>
</dbReference>
<organism evidence="11 12">
    <name type="scientific">Prolixibacter bellariivorans</name>
    <dbReference type="NCBI Taxonomy" id="314319"/>
    <lineage>
        <taxon>Bacteria</taxon>
        <taxon>Pseudomonadati</taxon>
        <taxon>Bacteroidota</taxon>
        <taxon>Bacteroidia</taxon>
        <taxon>Marinilabiliales</taxon>
        <taxon>Prolixibacteraceae</taxon>
        <taxon>Prolixibacter</taxon>
    </lineage>
</organism>
<evidence type="ECO:0000256" key="3">
    <source>
        <dbReference type="ARBA" id="ARBA00023002"/>
    </source>
</evidence>
<dbReference type="Gene3D" id="3.40.50.720">
    <property type="entry name" value="NAD(P)-binding Rossmann-like Domain"/>
    <property type="match status" value="1"/>
</dbReference>
<dbReference type="Pfam" id="PF00044">
    <property type="entry name" value="Gp_dh_N"/>
    <property type="match status" value="1"/>
</dbReference>
<gene>
    <name evidence="11" type="ORF">PbJCM13498_04650</name>
</gene>
<evidence type="ECO:0000256" key="2">
    <source>
        <dbReference type="ARBA" id="ARBA00011881"/>
    </source>
</evidence>
<evidence type="ECO:0000256" key="8">
    <source>
        <dbReference type="RuleBase" id="RU000397"/>
    </source>
</evidence>
<feature type="site" description="Activates thiol group during catalysis" evidence="7">
    <location>
        <position position="193"/>
    </location>
</feature>
<feature type="binding site" evidence="5">
    <location>
        <position position="196"/>
    </location>
    <ligand>
        <name>D-glyceraldehyde 3-phosphate</name>
        <dbReference type="ChEBI" id="CHEBI:59776"/>
    </ligand>
</feature>
<evidence type="ECO:0000313" key="12">
    <source>
        <dbReference type="Proteomes" id="UP000391834"/>
    </source>
</evidence>
<dbReference type="NCBIfam" id="TIGR01534">
    <property type="entry name" value="GAPDH-I"/>
    <property type="match status" value="1"/>
</dbReference>
<reference evidence="11 12" key="1">
    <citation type="submission" date="2019-10" db="EMBL/GenBank/DDBJ databases">
        <title>Prolixibacter strains distinguished by the presence of nitrate reductase genes were adept at nitrate-dependent anaerobic corrosion of metallic iron and carbon steel.</title>
        <authorList>
            <person name="Iino T."/>
            <person name="Shono N."/>
            <person name="Ito K."/>
            <person name="Nakamura R."/>
            <person name="Sueoka K."/>
            <person name="Harayama S."/>
            <person name="Ohkuma M."/>
        </authorList>
    </citation>
    <scope>NUCLEOTIDE SEQUENCE [LARGE SCALE GENOMIC DNA]</scope>
    <source>
        <strain evidence="11 12">JCM 13498</strain>
    </source>
</reference>
<dbReference type="FunFam" id="3.40.50.720:FF:000001">
    <property type="entry name" value="Glyceraldehyde-3-phosphate dehydrogenase"/>
    <property type="match status" value="1"/>
</dbReference>
<dbReference type="PROSITE" id="PS00071">
    <property type="entry name" value="GAPDH"/>
    <property type="match status" value="1"/>
</dbReference>
<evidence type="ECO:0000256" key="1">
    <source>
        <dbReference type="ARBA" id="ARBA00007406"/>
    </source>
</evidence>
<proteinExistence type="inferred from homology"/>
<dbReference type="Gene3D" id="3.30.360.10">
    <property type="entry name" value="Dihydrodipicolinate Reductase, domain 2"/>
    <property type="match status" value="1"/>
</dbReference>
<evidence type="ECO:0000259" key="10">
    <source>
        <dbReference type="SMART" id="SM00846"/>
    </source>
</evidence>
<evidence type="ECO:0000256" key="9">
    <source>
        <dbReference type="RuleBase" id="RU361160"/>
    </source>
</evidence>
<protein>
    <recommendedName>
        <fullName evidence="9">Glyceraldehyde-3-phosphate dehydrogenase</fullName>
        <ecNumber evidence="9">1.2.1.-</ecNumber>
    </recommendedName>
</protein>
<feature type="binding site" evidence="6">
    <location>
        <position position="330"/>
    </location>
    <ligand>
        <name>NAD(+)</name>
        <dbReference type="ChEBI" id="CHEBI:57540"/>
    </ligand>
</feature>
<dbReference type="AlphaFoldDB" id="A0A5M4AUJ5"/>
<evidence type="ECO:0000313" key="11">
    <source>
        <dbReference type="EMBL" id="GET31602.1"/>
    </source>
</evidence>
<feature type="binding site" evidence="6">
    <location>
        <position position="49"/>
    </location>
    <ligand>
        <name>NAD(+)</name>
        <dbReference type="ChEBI" id="CHEBI:57540"/>
    </ligand>
</feature>
<feature type="active site" description="Nucleophile" evidence="4">
    <location>
        <position position="166"/>
    </location>
</feature>
<feature type="domain" description="Glyceraldehyde 3-phosphate dehydrogenase NAD(P) binding" evidence="10">
    <location>
        <begin position="18"/>
        <end position="166"/>
    </location>
</feature>
<comment type="similarity">
    <text evidence="1 8">Belongs to the glyceraldehyde-3-phosphate dehydrogenase family.</text>
</comment>
<feature type="binding site" evidence="6">
    <location>
        <position position="93"/>
    </location>
    <ligand>
        <name>NAD(+)</name>
        <dbReference type="ChEBI" id="CHEBI:57540"/>
    </ligand>
</feature>
<dbReference type="EC" id="1.2.1.-" evidence="9"/>
<keyword evidence="12" id="KW-1185">Reference proteome</keyword>
<comment type="caution">
    <text evidence="11">The sequence shown here is derived from an EMBL/GenBank/DDBJ whole genome shotgun (WGS) entry which is preliminary data.</text>
</comment>
<dbReference type="InterPro" id="IPR020831">
    <property type="entry name" value="GlycerAld/Erythrose_P_DH"/>
</dbReference>
<dbReference type="FunFam" id="3.30.360.10:FF:000002">
    <property type="entry name" value="Glyceraldehyde-3-phosphate dehydrogenase"/>
    <property type="match status" value="1"/>
</dbReference>
<dbReference type="PIRSF" id="PIRSF000149">
    <property type="entry name" value="GAP_DH"/>
    <property type="match status" value="1"/>
</dbReference>
<evidence type="ECO:0000256" key="4">
    <source>
        <dbReference type="PIRSR" id="PIRSR000149-1"/>
    </source>
</evidence>
<dbReference type="InterPro" id="IPR036291">
    <property type="entry name" value="NAD(P)-bd_dom_sf"/>
</dbReference>
<dbReference type="SUPFAM" id="SSF55347">
    <property type="entry name" value="Glyceraldehyde-3-phosphate dehydrogenase-like, C-terminal domain"/>
    <property type="match status" value="1"/>
</dbReference>
<dbReference type="PANTHER" id="PTHR43148">
    <property type="entry name" value="GLYCERALDEHYDE-3-PHOSPHATE DEHYDROGENASE 2"/>
    <property type="match status" value="1"/>
</dbReference>
<feature type="binding site" evidence="6">
    <location>
        <begin position="27"/>
        <end position="28"/>
    </location>
    <ligand>
        <name>NAD(+)</name>
        <dbReference type="ChEBI" id="CHEBI:57540"/>
    </ligand>
</feature>
<keyword evidence="6" id="KW-0520">NAD</keyword>
<evidence type="ECO:0000256" key="7">
    <source>
        <dbReference type="PIRSR" id="PIRSR000149-4"/>
    </source>
</evidence>
<sequence length="348" mass="37578">MSLVNPLSLTIKNEQGMIRVAINGFGRIGRLAFRKMQDNPQLEVVAVNDLSAPSMLAYLLKYDSTQGTFDADVKEGDDHLIVNGRSVKVLAERNPEALPWKEMNIDLVLECTGFFASPEKASAHLKAGAKKVIISAPAGPDLKTIVFNVNHDILESSDNLISCASCTTNCLAPMADVLNKNFGIVAGQMSTIHAYTNSQPLMDTPDPKVNYRKSRAAANNIVPYTTGAAKATGLVIPELKGKLDGSSQRVPVAAGSVVELYTVLEKQVTVEEINQMMQQAANESYGYTEAPIVSGDVIGISYGSLFDATQTKVVTTGNQQLVKTVSWYDNEMSFVSQMVRTAAYFGSL</sequence>
<dbReference type="GO" id="GO:0050661">
    <property type="term" value="F:NADP binding"/>
    <property type="evidence" value="ECO:0007669"/>
    <property type="project" value="InterPro"/>
</dbReference>
<dbReference type="Proteomes" id="UP000391834">
    <property type="component" value="Unassembled WGS sequence"/>
</dbReference>
<dbReference type="InterPro" id="IPR020830">
    <property type="entry name" value="GlycerAld_3-P_DH_AS"/>
</dbReference>
<feature type="binding site" evidence="5">
    <location>
        <begin position="165"/>
        <end position="167"/>
    </location>
    <ligand>
        <name>D-glyceraldehyde 3-phosphate</name>
        <dbReference type="ChEBI" id="CHEBI:59776"/>
    </ligand>
</feature>
<dbReference type="PRINTS" id="PR00078">
    <property type="entry name" value="G3PDHDRGNASE"/>
</dbReference>
<dbReference type="GO" id="GO:0016620">
    <property type="term" value="F:oxidoreductase activity, acting on the aldehyde or oxo group of donors, NAD or NADP as acceptor"/>
    <property type="evidence" value="ECO:0007669"/>
    <property type="project" value="InterPro"/>
</dbReference>
<comment type="subunit">
    <text evidence="2">Homotetramer.</text>
</comment>
<dbReference type="Pfam" id="PF02800">
    <property type="entry name" value="Gp_dh_C"/>
    <property type="match status" value="1"/>
</dbReference>
<dbReference type="EMBL" id="BLAX01000001">
    <property type="protein sequence ID" value="GET31602.1"/>
    <property type="molecule type" value="Genomic_DNA"/>
</dbReference>
<dbReference type="InterPro" id="IPR006424">
    <property type="entry name" value="Glyceraldehyde-3-P_DH_1"/>
</dbReference>
<feature type="binding site" evidence="6">
    <location>
        <position position="135"/>
    </location>
    <ligand>
        <name>NAD(+)</name>
        <dbReference type="ChEBI" id="CHEBI:57540"/>
    </ligand>
</feature>
<dbReference type="SMART" id="SM00846">
    <property type="entry name" value="Gp_dh_N"/>
    <property type="match status" value="1"/>
</dbReference>
<keyword evidence="3 9" id="KW-0560">Oxidoreductase</keyword>
<evidence type="ECO:0000256" key="6">
    <source>
        <dbReference type="PIRSR" id="PIRSR000149-3"/>
    </source>
</evidence>
<evidence type="ECO:0000256" key="5">
    <source>
        <dbReference type="PIRSR" id="PIRSR000149-2"/>
    </source>
</evidence>
<dbReference type="CDD" id="cd18126">
    <property type="entry name" value="GAPDH_I_C"/>
    <property type="match status" value="1"/>
</dbReference>
<dbReference type="InterPro" id="IPR020828">
    <property type="entry name" value="GlycerAld_3-P_DH_NAD(P)-bd"/>
</dbReference>
<accession>A0A5M4AUJ5</accession>
<feature type="binding site" evidence="5">
    <location>
        <position position="249"/>
    </location>
    <ligand>
        <name>D-glyceraldehyde 3-phosphate</name>
        <dbReference type="ChEBI" id="CHEBI:59776"/>
    </ligand>
</feature>
<dbReference type="GO" id="GO:0051287">
    <property type="term" value="F:NAD binding"/>
    <property type="evidence" value="ECO:0007669"/>
    <property type="project" value="InterPro"/>
</dbReference>
<dbReference type="GO" id="GO:0006006">
    <property type="term" value="P:glucose metabolic process"/>
    <property type="evidence" value="ECO:0007669"/>
    <property type="project" value="InterPro"/>
</dbReference>
<dbReference type="SUPFAM" id="SSF51735">
    <property type="entry name" value="NAD(P)-binding Rossmann-fold domains"/>
    <property type="match status" value="1"/>
</dbReference>
<feature type="binding site" evidence="5">
    <location>
        <begin position="226"/>
        <end position="227"/>
    </location>
    <ligand>
        <name>D-glyceraldehyde 3-phosphate</name>
        <dbReference type="ChEBI" id="CHEBI:59776"/>
    </ligand>
</feature>
<name>A0A5M4AUJ5_9BACT</name>
<dbReference type="InterPro" id="IPR020829">
    <property type="entry name" value="GlycerAld_3-P_DH_cat"/>
</dbReference>